<gene>
    <name evidence="1" type="ORF">LSALG_LOCUS23987</name>
</gene>
<evidence type="ECO:0000313" key="2">
    <source>
        <dbReference type="Proteomes" id="UP001177003"/>
    </source>
</evidence>
<sequence length="137" mass="15927">MEEEVVPAAEAMAILPEVNAKQGPTRDFKNVRCSWLMELTQRSGFLTWKDHSIRMNMKKRWKLRGHHEINDPSETYKDETYPGVNGKQRELLEIELSTLPSLIKVVAENSVTDHLCVTELILHDQQFFQKLMDLFSV</sequence>
<evidence type="ECO:0000313" key="1">
    <source>
        <dbReference type="EMBL" id="CAI9284462.1"/>
    </source>
</evidence>
<protein>
    <submittedName>
        <fullName evidence="1">Uncharacterized protein</fullName>
    </submittedName>
</protein>
<reference evidence="1" key="1">
    <citation type="submission" date="2023-04" db="EMBL/GenBank/DDBJ databases">
        <authorList>
            <person name="Vijverberg K."/>
            <person name="Xiong W."/>
            <person name="Schranz E."/>
        </authorList>
    </citation>
    <scope>NUCLEOTIDE SEQUENCE</scope>
</reference>
<organism evidence="1 2">
    <name type="scientific">Lactuca saligna</name>
    <name type="common">Willowleaf lettuce</name>
    <dbReference type="NCBI Taxonomy" id="75948"/>
    <lineage>
        <taxon>Eukaryota</taxon>
        <taxon>Viridiplantae</taxon>
        <taxon>Streptophyta</taxon>
        <taxon>Embryophyta</taxon>
        <taxon>Tracheophyta</taxon>
        <taxon>Spermatophyta</taxon>
        <taxon>Magnoliopsida</taxon>
        <taxon>eudicotyledons</taxon>
        <taxon>Gunneridae</taxon>
        <taxon>Pentapetalae</taxon>
        <taxon>asterids</taxon>
        <taxon>campanulids</taxon>
        <taxon>Asterales</taxon>
        <taxon>Asteraceae</taxon>
        <taxon>Cichorioideae</taxon>
        <taxon>Cichorieae</taxon>
        <taxon>Lactucinae</taxon>
        <taxon>Lactuca</taxon>
    </lineage>
</organism>
<proteinExistence type="predicted"/>
<dbReference type="EMBL" id="OX465081">
    <property type="protein sequence ID" value="CAI9284462.1"/>
    <property type="molecule type" value="Genomic_DNA"/>
</dbReference>
<accession>A0AA35Z2R6</accession>
<name>A0AA35Z2R6_LACSI</name>
<dbReference type="Proteomes" id="UP001177003">
    <property type="component" value="Chromosome 5"/>
</dbReference>
<keyword evidence="2" id="KW-1185">Reference proteome</keyword>
<dbReference type="AlphaFoldDB" id="A0AA35Z2R6"/>